<evidence type="ECO:0000256" key="8">
    <source>
        <dbReference type="SAM" id="Phobius"/>
    </source>
</evidence>
<feature type="region of interest" description="Disordered" evidence="7">
    <location>
        <begin position="670"/>
        <end position="719"/>
    </location>
</feature>
<feature type="domain" description="VPS10" evidence="9">
    <location>
        <begin position="748"/>
        <end position="1380"/>
    </location>
</feature>
<dbReference type="InterPro" id="IPR031778">
    <property type="entry name" value="Sortilin_N"/>
</dbReference>
<protein>
    <submittedName>
        <fullName evidence="10">Transmembrane sorting receptor</fullName>
    </submittedName>
</protein>
<dbReference type="GO" id="GO:0006623">
    <property type="term" value="P:protein targeting to vacuole"/>
    <property type="evidence" value="ECO:0007669"/>
    <property type="project" value="TreeGrafter"/>
</dbReference>
<evidence type="ECO:0000256" key="1">
    <source>
        <dbReference type="ARBA" id="ARBA00004370"/>
    </source>
</evidence>
<dbReference type="PANTHER" id="PTHR12106">
    <property type="entry name" value="SORTILIN RELATED"/>
    <property type="match status" value="1"/>
</dbReference>
<dbReference type="InterPro" id="IPR050310">
    <property type="entry name" value="VPS10-sortilin"/>
</dbReference>
<organism evidence="10 11">
    <name type="scientific">Wickerhamomyces ciferrii (strain ATCC 14091 / BCRC 22168 / CBS 111 / JCM 3599 / NBRC 0793 / NRRL Y-1031 F-60-10)</name>
    <name type="common">Yeast</name>
    <name type="synonym">Pichia ciferrii</name>
    <dbReference type="NCBI Taxonomy" id="1206466"/>
    <lineage>
        <taxon>Eukaryota</taxon>
        <taxon>Fungi</taxon>
        <taxon>Dikarya</taxon>
        <taxon>Ascomycota</taxon>
        <taxon>Saccharomycotina</taxon>
        <taxon>Saccharomycetes</taxon>
        <taxon>Phaffomycetales</taxon>
        <taxon>Wickerhamomycetaceae</taxon>
        <taxon>Wickerhamomyces</taxon>
    </lineage>
</organism>
<feature type="region of interest" description="Disordered" evidence="7">
    <location>
        <begin position="1487"/>
        <end position="1520"/>
    </location>
</feature>
<evidence type="ECO:0000256" key="3">
    <source>
        <dbReference type="ARBA" id="ARBA00022737"/>
    </source>
</evidence>
<dbReference type="STRING" id="1206466.K0KAZ9"/>
<dbReference type="InterPro" id="IPR015943">
    <property type="entry name" value="WD40/YVTN_repeat-like_dom_sf"/>
</dbReference>
<dbReference type="EMBL" id="CAIF01000039">
    <property type="protein sequence ID" value="CCH42175.1"/>
    <property type="molecule type" value="Genomic_DNA"/>
</dbReference>
<dbReference type="SMART" id="SM00602">
    <property type="entry name" value="VPS10"/>
    <property type="match status" value="2"/>
</dbReference>
<dbReference type="Gene3D" id="3.30.60.270">
    <property type="match status" value="2"/>
</dbReference>
<dbReference type="eggNOG" id="KOG3511">
    <property type="taxonomic scope" value="Eukaryota"/>
</dbReference>
<feature type="compositionally biased region" description="Acidic residues" evidence="7">
    <location>
        <begin position="685"/>
        <end position="706"/>
    </location>
</feature>
<evidence type="ECO:0000256" key="2">
    <source>
        <dbReference type="ARBA" id="ARBA00022692"/>
    </source>
</evidence>
<dbReference type="InterPro" id="IPR031777">
    <property type="entry name" value="Sortilin_C"/>
</dbReference>
<accession>K0KAZ9</accession>
<evidence type="ECO:0000313" key="10">
    <source>
        <dbReference type="EMBL" id="CCH42175.1"/>
    </source>
</evidence>
<sequence length="1520" mass="168988">MSPHWELSFTKLSCLSFGRSDGEIGALVKLLASHPSIELNPRAISFGTKLNGSGDLFFSRDGGEHFNQIDTEGVKIKYLIQHPYDKDYAYAMSDDLTHFRTVSSGKVWKKFTTPEPPALESIPTLTNKHYPLSFHGHSSGFAIFAGRCLTANDGAGVPCERQYYYTKNNFDGLEKLTKAHSCVYSAATPDLGKYQNENLVTCIVDGGSDASLVLSRSSDYFGTKSYVTHKAGLITDISKLGAGSHYLIAVGSHLSDRTTSSVYVSYNGFDWDKVDFPTGSELSSSFSIVESTSNSLFVDVEYPNNPEVGQLFNSIGLNGSYFVKSLDYTNRDSNGNIDYEAVESIDGVVLANVVANGKDVVASEGKAKSLKSKISFNQGNTWMDLQADGQQLNLHSIVQRAIKYPDSPGKYYSSPVPGLLLGVGNTGSTLDAYDNCDTFISRDAGLTWSKTLNGPHLFEFGDQGSVILAIEDNADTNALKFTTNQGRSWQQASLDSTIKATLLTSTPDSTTFKFLLGGFTSNGQYKAYGLNFNNLYDRKCGDSDFDDWFVKDEQSNQPMCFMGHKQRFKRRISDANCFVGDEYKEPVAVEDSCPCTEADYVCSYNFKRDASGKCVPAVTSLTPDAVQKKECVDNAQTYFEPSAYTIRPGSVCSVLNGVNLNVKVEKTCPNFSKETDSSNDNSLIDYDEDDTPDETAPDTNPDESEGDKERSKDGKNDGRVRTSTFVFDGSITKYAYLDRVEGSNLKDETIVLLTSHNKAYVTHDQGSSWEQIAPEEEMLDLIVNPYNTNHVYLLSTNQKIIYSTDRADNWKFFRTPANFIPGVQPLQFHPKHSNWFIYIGQLGCESMQHQGACKTVTYYTKSYGKRFAKLQDNVQTCKFIGHLLEPTNDQLIICEREENENTIFGSELLVTEDFFENTHMPLDDVVGFAQADDYLVAATAEKDGSLIAHVSVNGKDWTDALFPDNFKVNKNQAYTVLSASSHAVFLHVTTNDRAGSEFGTILKSNSNGTYYVITAPNVNRDANGFVDFERLNDLEGVSVMNTVSNVNEARRGSKKTLKSMITHNDGADWDYLQPPSTDSEGKKYSCKGKSLDECSLHLHGYTERDDPRDTFSSGSAIGMMIGVGNVGNKLDAYFDGSTFLTRDGGVTWKEIKKGVYQWEYGDQGSIIVLVNAQDSTNVISYSLDEGQTWSDYQFTESLVKVNDISTVPSDDSRKFLLFTKLPSNKGDKSTVYQIDFSQLLKRKCNLDLANPDTDDFDLWTPKHPHHPDNCLFGHEAHYYKKIPGRDCYIGEKLSKPYEVINNCPCNRKDFECDWNYEKDSNGECKLISGYTPPDHSDVCKKPGVEEYWLATGYRRIPLTTCEGGQEFDKVEAKPCAGKEAEFKARHKGLTGLSLALVIIIPILTAATFVYFIYYKYVGKYGQIKLGDEDVQFDNTSIFSKISSITGFVIVRAVSITKETTGTIFDWISSKVLRKSVSLESNENVPDIRYTDLPENSGDQTDIEDDILDEGDLTEAEDDRV</sequence>
<evidence type="ECO:0000256" key="5">
    <source>
        <dbReference type="ARBA" id="ARBA00023136"/>
    </source>
</evidence>
<dbReference type="CDD" id="cd15482">
    <property type="entry name" value="Sialidase_non-viral"/>
    <property type="match status" value="1"/>
</dbReference>
<gene>
    <name evidence="10" type="ORF">BN7_1719</name>
</gene>
<dbReference type="Proteomes" id="UP000009328">
    <property type="component" value="Unassembled WGS sequence"/>
</dbReference>
<keyword evidence="11" id="KW-1185">Reference proteome</keyword>
<dbReference type="FunFam" id="3.30.60.270:FF:000005">
    <property type="entry name" value="Sortilin"/>
    <property type="match status" value="1"/>
</dbReference>
<keyword evidence="3" id="KW-0677">Repeat</keyword>
<dbReference type="GO" id="GO:0005829">
    <property type="term" value="C:cytosol"/>
    <property type="evidence" value="ECO:0007669"/>
    <property type="project" value="GOC"/>
</dbReference>
<dbReference type="GO" id="GO:0016020">
    <property type="term" value="C:membrane"/>
    <property type="evidence" value="ECO:0007669"/>
    <property type="project" value="UniProtKB-SubCell"/>
</dbReference>
<keyword evidence="6" id="KW-0325">Glycoprotein</keyword>
<dbReference type="Pfam" id="PF15901">
    <property type="entry name" value="Sortilin_C"/>
    <property type="match status" value="2"/>
</dbReference>
<feature type="domain" description="VPS10" evidence="9">
    <location>
        <begin position="45"/>
        <end position="673"/>
    </location>
</feature>
<dbReference type="InParanoid" id="K0KAZ9"/>
<dbReference type="GO" id="GO:0006896">
    <property type="term" value="P:Golgi to vacuole transport"/>
    <property type="evidence" value="ECO:0007669"/>
    <property type="project" value="TreeGrafter"/>
</dbReference>
<reference evidence="10 11" key="1">
    <citation type="journal article" date="2012" name="Eukaryot. Cell">
        <title>Draft genome sequence of Wickerhamomyces ciferrii NRRL Y-1031 F-60-10.</title>
        <authorList>
            <person name="Schneider J."/>
            <person name="Andrea H."/>
            <person name="Blom J."/>
            <person name="Jaenicke S."/>
            <person name="Ruckert C."/>
            <person name="Schorsch C."/>
            <person name="Szczepanowski R."/>
            <person name="Farwick M."/>
            <person name="Goesmann A."/>
            <person name="Puhler A."/>
            <person name="Schaffer S."/>
            <person name="Tauch A."/>
            <person name="Kohler T."/>
            <person name="Brinkrolf K."/>
        </authorList>
    </citation>
    <scope>NUCLEOTIDE SEQUENCE [LARGE SCALE GENOMIC DNA]</scope>
    <source>
        <strain evidence="11">ATCC 14091 / BCRC 22168 / CBS 111 / JCM 3599 / NBRC 0793 / NRRL Y-1031 F-60-10</strain>
    </source>
</reference>
<feature type="transmembrane region" description="Helical" evidence="8">
    <location>
        <begin position="1392"/>
        <end position="1414"/>
    </location>
</feature>
<evidence type="ECO:0000313" key="11">
    <source>
        <dbReference type="Proteomes" id="UP000009328"/>
    </source>
</evidence>
<evidence type="ECO:0000256" key="7">
    <source>
        <dbReference type="SAM" id="MobiDB-lite"/>
    </source>
</evidence>
<evidence type="ECO:0000256" key="6">
    <source>
        <dbReference type="ARBA" id="ARBA00023180"/>
    </source>
</evidence>
<dbReference type="GO" id="GO:0006895">
    <property type="term" value="P:Golgi to endosome transport"/>
    <property type="evidence" value="ECO:0007669"/>
    <property type="project" value="TreeGrafter"/>
</dbReference>
<comment type="caution">
    <text evidence="10">The sequence shown here is derived from an EMBL/GenBank/DDBJ whole genome shotgun (WGS) entry which is preliminary data.</text>
</comment>
<keyword evidence="10" id="KW-0675">Receptor</keyword>
<dbReference type="InterPro" id="IPR006581">
    <property type="entry name" value="VPS10"/>
</dbReference>
<keyword evidence="5 8" id="KW-0472">Membrane</keyword>
<dbReference type="Gene3D" id="2.130.10.10">
    <property type="entry name" value="YVTN repeat-like/Quinoprotein amine dehydrogenase"/>
    <property type="match status" value="1"/>
</dbReference>
<proteinExistence type="predicted"/>
<dbReference type="HOGENOM" id="CLU_000700_0_0_1"/>
<dbReference type="Gene3D" id="2.10.70.80">
    <property type="match status" value="2"/>
</dbReference>
<dbReference type="Pfam" id="PF15902">
    <property type="entry name" value="Sortilin-Vps10"/>
    <property type="match status" value="2"/>
</dbReference>
<keyword evidence="2 8" id="KW-0812">Transmembrane</keyword>
<comment type="subcellular location">
    <subcellularLocation>
        <location evidence="1">Membrane</location>
    </subcellularLocation>
</comment>
<feature type="compositionally biased region" description="Acidic residues" evidence="7">
    <location>
        <begin position="1500"/>
        <end position="1520"/>
    </location>
</feature>
<name>K0KAZ9_WICCF</name>
<feature type="compositionally biased region" description="Basic and acidic residues" evidence="7">
    <location>
        <begin position="707"/>
        <end position="719"/>
    </location>
</feature>
<dbReference type="PANTHER" id="PTHR12106:SF27">
    <property type="entry name" value="SORTILIN-RELATED RECEPTOR"/>
    <property type="match status" value="1"/>
</dbReference>
<keyword evidence="4 8" id="KW-1133">Transmembrane helix</keyword>
<dbReference type="SUPFAM" id="SSF110296">
    <property type="entry name" value="Oligoxyloglucan reducing end-specific cellobiohydrolase"/>
    <property type="match status" value="3"/>
</dbReference>
<evidence type="ECO:0000259" key="9">
    <source>
        <dbReference type="SMART" id="SM00602"/>
    </source>
</evidence>
<evidence type="ECO:0000256" key="4">
    <source>
        <dbReference type="ARBA" id="ARBA00022989"/>
    </source>
</evidence>
<dbReference type="GO" id="GO:0005794">
    <property type="term" value="C:Golgi apparatus"/>
    <property type="evidence" value="ECO:0007669"/>
    <property type="project" value="TreeGrafter"/>
</dbReference>